<organism evidence="1 2">
    <name type="scientific">Xanthocytophaga flava</name>
    <dbReference type="NCBI Taxonomy" id="3048013"/>
    <lineage>
        <taxon>Bacteria</taxon>
        <taxon>Pseudomonadati</taxon>
        <taxon>Bacteroidota</taxon>
        <taxon>Cytophagia</taxon>
        <taxon>Cytophagales</taxon>
        <taxon>Rhodocytophagaceae</taxon>
        <taxon>Xanthocytophaga</taxon>
    </lineage>
</organism>
<accession>A0AAE3QMX3</accession>
<dbReference type="AlphaFoldDB" id="A0AAE3QMX3"/>
<gene>
    <name evidence="1" type="ORF">QNI16_05145</name>
</gene>
<reference evidence="1" key="1">
    <citation type="submission" date="2023-05" db="EMBL/GenBank/DDBJ databases">
        <authorList>
            <person name="Zhang X."/>
        </authorList>
    </citation>
    <scope>NUCLEOTIDE SEQUENCE</scope>
    <source>
        <strain evidence="1">YF14B1</strain>
    </source>
</reference>
<proteinExistence type="predicted"/>
<comment type="caution">
    <text evidence="1">The sequence shown here is derived from an EMBL/GenBank/DDBJ whole genome shotgun (WGS) entry which is preliminary data.</text>
</comment>
<dbReference type="Proteomes" id="UP001241110">
    <property type="component" value="Unassembled WGS sequence"/>
</dbReference>
<sequence length="305" mass="34258">MLTIFQTNTSLFPMILRVVGLIIRKLLTSRNTARVPVQNSDQKTTAPFKKFYVPNLDEIKVVRVSDEGIKEAGLSSLVSLLTILYFNEDIREQVVAEVEKNQNQLLAIIPALHEYKGERLTRLLSEKTYLTGDIFDALSLLVDTYAIEKELNTELEKAKRSISENVSVDDFAMQMDGGTKILFCSNLEDGQKFQLRFHQFVSGSTNPMKLTGAIYLDEKLVPVRSHLESDILQALKNAVGLDKPNSLDDIGHFSIGINPSVFMNKGISKEAKTKRMVYELAGLVECPQYVELAQKLGRLQSLKTN</sequence>
<protein>
    <submittedName>
        <fullName evidence="1">Uncharacterized protein</fullName>
    </submittedName>
</protein>
<dbReference type="EMBL" id="JASJOS010000002">
    <property type="protein sequence ID" value="MDJ1479861.1"/>
    <property type="molecule type" value="Genomic_DNA"/>
</dbReference>
<evidence type="ECO:0000313" key="2">
    <source>
        <dbReference type="Proteomes" id="UP001241110"/>
    </source>
</evidence>
<evidence type="ECO:0000313" key="1">
    <source>
        <dbReference type="EMBL" id="MDJ1479861.1"/>
    </source>
</evidence>
<dbReference type="RefSeq" id="WP_313976384.1">
    <property type="nucleotide sequence ID" value="NZ_JASJOS010000002.1"/>
</dbReference>
<name>A0AAE3QMX3_9BACT</name>